<reference evidence="10 11" key="1">
    <citation type="journal article" date="2019" name="Nat. Ecol. Evol.">
        <title>Megaphylogeny resolves global patterns of mushroom evolution.</title>
        <authorList>
            <person name="Varga T."/>
            <person name="Krizsan K."/>
            <person name="Foldi C."/>
            <person name="Dima B."/>
            <person name="Sanchez-Garcia M."/>
            <person name="Sanchez-Ramirez S."/>
            <person name="Szollosi G.J."/>
            <person name="Szarkandi J.G."/>
            <person name="Papp V."/>
            <person name="Albert L."/>
            <person name="Andreopoulos W."/>
            <person name="Angelini C."/>
            <person name="Antonin V."/>
            <person name="Barry K.W."/>
            <person name="Bougher N.L."/>
            <person name="Buchanan P."/>
            <person name="Buyck B."/>
            <person name="Bense V."/>
            <person name="Catcheside P."/>
            <person name="Chovatia M."/>
            <person name="Cooper J."/>
            <person name="Damon W."/>
            <person name="Desjardin D."/>
            <person name="Finy P."/>
            <person name="Geml J."/>
            <person name="Haridas S."/>
            <person name="Hughes K."/>
            <person name="Justo A."/>
            <person name="Karasinski D."/>
            <person name="Kautmanova I."/>
            <person name="Kiss B."/>
            <person name="Kocsube S."/>
            <person name="Kotiranta H."/>
            <person name="LaButti K.M."/>
            <person name="Lechner B.E."/>
            <person name="Liimatainen K."/>
            <person name="Lipzen A."/>
            <person name="Lukacs Z."/>
            <person name="Mihaltcheva S."/>
            <person name="Morgado L.N."/>
            <person name="Niskanen T."/>
            <person name="Noordeloos M.E."/>
            <person name="Ohm R.A."/>
            <person name="Ortiz-Santana B."/>
            <person name="Ovrebo C."/>
            <person name="Racz N."/>
            <person name="Riley R."/>
            <person name="Savchenko A."/>
            <person name="Shiryaev A."/>
            <person name="Soop K."/>
            <person name="Spirin V."/>
            <person name="Szebenyi C."/>
            <person name="Tomsovsky M."/>
            <person name="Tulloss R.E."/>
            <person name="Uehling J."/>
            <person name="Grigoriev I.V."/>
            <person name="Vagvolgyi C."/>
            <person name="Papp T."/>
            <person name="Martin F.M."/>
            <person name="Miettinen O."/>
            <person name="Hibbett D.S."/>
            <person name="Nagy L.G."/>
        </authorList>
    </citation>
    <scope>NUCLEOTIDE SEQUENCE [LARGE SCALE GENOMIC DNA]</scope>
    <source>
        <strain evidence="10 11">CBS 121175</strain>
    </source>
</reference>
<keyword evidence="2" id="KW-0217">Developmental protein</keyword>
<keyword evidence="3 6" id="KW-0238">DNA-binding</keyword>
<dbReference type="GO" id="GO:0000981">
    <property type="term" value="F:DNA-binding transcription factor activity, RNA polymerase II-specific"/>
    <property type="evidence" value="ECO:0007669"/>
    <property type="project" value="TreeGrafter"/>
</dbReference>
<feature type="compositionally biased region" description="Low complexity" evidence="8">
    <location>
        <begin position="97"/>
        <end position="114"/>
    </location>
</feature>
<proteinExistence type="predicted"/>
<evidence type="ECO:0000313" key="10">
    <source>
        <dbReference type="EMBL" id="TFK18706.1"/>
    </source>
</evidence>
<dbReference type="CDD" id="cd00086">
    <property type="entry name" value="homeodomain"/>
    <property type="match status" value="1"/>
</dbReference>
<dbReference type="Proteomes" id="UP000307440">
    <property type="component" value="Unassembled WGS sequence"/>
</dbReference>
<evidence type="ECO:0000256" key="3">
    <source>
        <dbReference type="ARBA" id="ARBA00023125"/>
    </source>
</evidence>
<dbReference type="OrthoDB" id="6159439at2759"/>
<dbReference type="AlphaFoldDB" id="A0A5C3KF57"/>
<dbReference type="SUPFAM" id="SSF46689">
    <property type="entry name" value="Homeodomain-like"/>
    <property type="match status" value="1"/>
</dbReference>
<evidence type="ECO:0000256" key="7">
    <source>
        <dbReference type="RuleBase" id="RU000682"/>
    </source>
</evidence>
<feature type="compositionally biased region" description="Basic and acidic residues" evidence="8">
    <location>
        <begin position="120"/>
        <end position="132"/>
    </location>
</feature>
<dbReference type="PANTHER" id="PTHR45793">
    <property type="entry name" value="HOMEOBOX PROTEIN"/>
    <property type="match status" value="1"/>
</dbReference>
<dbReference type="Pfam" id="PF00046">
    <property type="entry name" value="Homeodomain"/>
    <property type="match status" value="1"/>
</dbReference>
<comment type="subcellular location">
    <subcellularLocation>
        <location evidence="1 6 7">Nucleus</location>
    </subcellularLocation>
</comment>
<gene>
    <name evidence="10" type="ORF">FA15DRAFT_675089</name>
</gene>
<evidence type="ECO:0000256" key="5">
    <source>
        <dbReference type="ARBA" id="ARBA00023242"/>
    </source>
</evidence>
<dbReference type="PROSITE" id="PS50071">
    <property type="entry name" value="HOMEOBOX_2"/>
    <property type="match status" value="1"/>
</dbReference>
<dbReference type="EMBL" id="ML210383">
    <property type="protein sequence ID" value="TFK18706.1"/>
    <property type="molecule type" value="Genomic_DNA"/>
</dbReference>
<feature type="domain" description="Homeobox" evidence="9">
    <location>
        <begin position="29"/>
        <end position="89"/>
    </location>
</feature>
<dbReference type="SMART" id="SM00389">
    <property type="entry name" value="HOX"/>
    <property type="match status" value="1"/>
</dbReference>
<dbReference type="PANTHER" id="PTHR45793:SF5">
    <property type="entry name" value="HOMEOTIC PROTEIN OCELLILESS"/>
    <property type="match status" value="1"/>
</dbReference>
<keyword evidence="5 6" id="KW-0539">Nucleus</keyword>
<evidence type="ECO:0000259" key="9">
    <source>
        <dbReference type="PROSITE" id="PS50071"/>
    </source>
</evidence>
<feature type="DNA-binding region" description="Homeobox" evidence="6">
    <location>
        <begin position="31"/>
        <end position="90"/>
    </location>
</feature>
<dbReference type="STRING" id="230819.A0A5C3KF57"/>
<dbReference type="GO" id="GO:0005634">
    <property type="term" value="C:nucleus"/>
    <property type="evidence" value="ECO:0007669"/>
    <property type="project" value="UniProtKB-SubCell"/>
</dbReference>
<dbReference type="GO" id="GO:0000978">
    <property type="term" value="F:RNA polymerase II cis-regulatory region sequence-specific DNA binding"/>
    <property type="evidence" value="ECO:0007669"/>
    <property type="project" value="TreeGrafter"/>
</dbReference>
<evidence type="ECO:0000256" key="1">
    <source>
        <dbReference type="ARBA" id="ARBA00004123"/>
    </source>
</evidence>
<protein>
    <recommendedName>
        <fullName evidence="9">Homeobox domain-containing protein</fullName>
    </recommendedName>
</protein>
<dbReference type="Gene3D" id="1.10.10.60">
    <property type="entry name" value="Homeodomain-like"/>
    <property type="match status" value="1"/>
</dbReference>
<sequence>MQNLPPSLSRTSSSTSFSSCDDIAATSANASRRTRKRFTNTQLTMLENLFHQTSHPSREERESVAKAGQMEIKSVTIWFQNKRQTERKTAASKESSGRTVSPTSTVSSSKSVSSLGARPSLDRIATRTEMRNHHSPRTPRRQAAASNHGSGAIWDHMPSSPLVPPSPASSGSEYLDFTKNSRSKRTLEWACAAARVQDKDQCLPKYSVYSNSSFSSVHPPPSISASSSATIRSRTVHRQKPEASFHPDVTPKGAPMDLDSTDDEAEEAITPPSTWGREDYRWEPHPGAGVKKQLAHHSSFSQRPAIVDDEDDAMMKAALALCGLGGRR</sequence>
<evidence type="ECO:0000313" key="11">
    <source>
        <dbReference type="Proteomes" id="UP000307440"/>
    </source>
</evidence>
<feature type="compositionally biased region" description="Low complexity" evidence="8">
    <location>
        <begin position="213"/>
        <end position="233"/>
    </location>
</feature>
<dbReference type="InterPro" id="IPR009057">
    <property type="entry name" value="Homeodomain-like_sf"/>
</dbReference>
<feature type="region of interest" description="Disordered" evidence="8">
    <location>
        <begin position="213"/>
        <end position="302"/>
    </location>
</feature>
<feature type="region of interest" description="Disordered" evidence="8">
    <location>
        <begin position="1"/>
        <end position="20"/>
    </location>
</feature>
<feature type="region of interest" description="Disordered" evidence="8">
    <location>
        <begin position="83"/>
        <end position="175"/>
    </location>
</feature>
<organism evidence="10 11">
    <name type="scientific">Coprinopsis marcescibilis</name>
    <name type="common">Agaric fungus</name>
    <name type="synonym">Psathyrella marcescibilis</name>
    <dbReference type="NCBI Taxonomy" id="230819"/>
    <lineage>
        <taxon>Eukaryota</taxon>
        <taxon>Fungi</taxon>
        <taxon>Dikarya</taxon>
        <taxon>Basidiomycota</taxon>
        <taxon>Agaricomycotina</taxon>
        <taxon>Agaricomycetes</taxon>
        <taxon>Agaricomycetidae</taxon>
        <taxon>Agaricales</taxon>
        <taxon>Agaricineae</taxon>
        <taxon>Psathyrellaceae</taxon>
        <taxon>Coprinopsis</taxon>
    </lineage>
</organism>
<dbReference type="InterPro" id="IPR001356">
    <property type="entry name" value="HD"/>
</dbReference>
<name>A0A5C3KF57_COPMA</name>
<keyword evidence="4 6" id="KW-0371">Homeobox</keyword>
<keyword evidence="11" id="KW-1185">Reference proteome</keyword>
<evidence type="ECO:0000256" key="4">
    <source>
        <dbReference type="ARBA" id="ARBA00023155"/>
    </source>
</evidence>
<evidence type="ECO:0000256" key="6">
    <source>
        <dbReference type="PROSITE-ProRule" id="PRU00108"/>
    </source>
</evidence>
<evidence type="ECO:0000256" key="8">
    <source>
        <dbReference type="SAM" id="MobiDB-lite"/>
    </source>
</evidence>
<accession>A0A5C3KF57</accession>
<evidence type="ECO:0000256" key="2">
    <source>
        <dbReference type="ARBA" id="ARBA00022473"/>
    </source>
</evidence>